<dbReference type="SMART" id="SM00283">
    <property type="entry name" value="MA"/>
    <property type="match status" value="1"/>
</dbReference>
<evidence type="ECO:0000256" key="4">
    <source>
        <dbReference type="ARBA" id="ARBA00022500"/>
    </source>
</evidence>
<evidence type="ECO:0000256" key="5">
    <source>
        <dbReference type="ARBA" id="ARBA00022519"/>
    </source>
</evidence>
<dbReference type="CDD" id="cd00130">
    <property type="entry name" value="PAS"/>
    <property type="match status" value="1"/>
</dbReference>
<feature type="domain" description="PAS" evidence="14">
    <location>
        <begin position="35"/>
        <end position="90"/>
    </location>
</feature>
<dbReference type="CDD" id="cd11386">
    <property type="entry name" value="MCP_signal"/>
    <property type="match status" value="1"/>
</dbReference>
<dbReference type="SUPFAM" id="SSF58104">
    <property type="entry name" value="Methyl-accepting chemotaxis protein (MCP) signaling domain"/>
    <property type="match status" value="1"/>
</dbReference>
<evidence type="ECO:0000256" key="2">
    <source>
        <dbReference type="ARBA" id="ARBA00022475"/>
    </source>
</evidence>
<evidence type="ECO:0000256" key="10">
    <source>
        <dbReference type="ARBA" id="ARBA00029447"/>
    </source>
</evidence>
<dbReference type="InterPro" id="IPR000727">
    <property type="entry name" value="T_SNARE_dom"/>
</dbReference>
<feature type="transmembrane region" description="Helical" evidence="12">
    <location>
        <begin position="160"/>
        <end position="181"/>
    </location>
</feature>
<dbReference type="PROSITE" id="PS50112">
    <property type="entry name" value="PAS"/>
    <property type="match status" value="1"/>
</dbReference>
<dbReference type="Proteomes" id="UP000007077">
    <property type="component" value="Chromosome"/>
</dbReference>
<dbReference type="FunFam" id="1.10.287.950:FF:000001">
    <property type="entry name" value="Methyl-accepting chemotaxis sensory transducer"/>
    <property type="match status" value="1"/>
</dbReference>
<evidence type="ECO:0000256" key="1">
    <source>
        <dbReference type="ARBA" id="ARBA00004429"/>
    </source>
</evidence>
<evidence type="ECO:0000313" key="16">
    <source>
        <dbReference type="EMBL" id="ADP99679.1"/>
    </source>
</evidence>
<organism evidence="16 17">
    <name type="scientific">Marinobacter adhaerens (strain DSM 23420 / HP15)</name>
    <dbReference type="NCBI Taxonomy" id="225937"/>
    <lineage>
        <taxon>Bacteria</taxon>
        <taxon>Pseudomonadati</taxon>
        <taxon>Pseudomonadota</taxon>
        <taxon>Gammaproteobacteria</taxon>
        <taxon>Pseudomonadales</taxon>
        <taxon>Marinobacteraceae</taxon>
        <taxon>Marinobacter</taxon>
    </lineage>
</organism>
<dbReference type="GO" id="GO:0052131">
    <property type="term" value="P:positive aerotaxis"/>
    <property type="evidence" value="ECO:0007669"/>
    <property type="project" value="UniProtKB-ARBA"/>
</dbReference>
<dbReference type="PANTHER" id="PTHR32089">
    <property type="entry name" value="METHYL-ACCEPTING CHEMOTAXIS PROTEIN MCPB"/>
    <property type="match status" value="1"/>
</dbReference>
<evidence type="ECO:0000256" key="3">
    <source>
        <dbReference type="ARBA" id="ARBA00022481"/>
    </source>
</evidence>
<evidence type="ECO:0000256" key="11">
    <source>
        <dbReference type="PROSITE-ProRule" id="PRU00284"/>
    </source>
</evidence>
<dbReference type="GO" id="GO:0005886">
    <property type="term" value="C:plasma membrane"/>
    <property type="evidence" value="ECO:0007669"/>
    <property type="project" value="UniProtKB-SubCell"/>
</dbReference>
<proteinExistence type="inferred from homology"/>
<dbReference type="GO" id="GO:0007165">
    <property type="term" value="P:signal transduction"/>
    <property type="evidence" value="ECO:0007669"/>
    <property type="project" value="UniProtKB-KW"/>
</dbReference>
<keyword evidence="9 11" id="KW-0807">Transducer</keyword>
<feature type="domain" description="T-SNARE coiled-coil homology" evidence="15">
    <location>
        <begin position="450"/>
        <end position="512"/>
    </location>
</feature>
<dbReference type="GO" id="GO:0004888">
    <property type="term" value="F:transmembrane signaling receptor activity"/>
    <property type="evidence" value="ECO:0007669"/>
    <property type="project" value="InterPro"/>
</dbReference>
<keyword evidence="7 12" id="KW-1133">Transmembrane helix</keyword>
<comment type="subcellular location">
    <subcellularLocation>
        <location evidence="1">Cell inner membrane</location>
        <topology evidence="1">Multi-pass membrane protein</topology>
    </subcellularLocation>
</comment>
<evidence type="ECO:0000259" key="13">
    <source>
        <dbReference type="PROSITE" id="PS50111"/>
    </source>
</evidence>
<dbReference type="SUPFAM" id="SSF55785">
    <property type="entry name" value="PYP-like sensor domain (PAS domain)"/>
    <property type="match status" value="1"/>
</dbReference>
<evidence type="ECO:0000259" key="15">
    <source>
        <dbReference type="PROSITE" id="PS50192"/>
    </source>
</evidence>
<evidence type="ECO:0000259" key="14">
    <source>
        <dbReference type="PROSITE" id="PS50112"/>
    </source>
</evidence>
<evidence type="ECO:0000256" key="6">
    <source>
        <dbReference type="ARBA" id="ARBA00022692"/>
    </source>
</evidence>
<dbReference type="InterPro" id="IPR004089">
    <property type="entry name" value="MCPsignal_dom"/>
</dbReference>
<dbReference type="InterPro" id="IPR013655">
    <property type="entry name" value="PAS_fold_3"/>
</dbReference>
<dbReference type="STRING" id="225937.HP15_3915"/>
<dbReference type="InterPro" id="IPR000014">
    <property type="entry name" value="PAS"/>
</dbReference>
<keyword evidence="8 12" id="KW-0472">Membrane</keyword>
<keyword evidence="4" id="KW-0145">Chemotaxis</keyword>
<sequence length="538" mass="58866">MFIPVVSPESEGPFMRKNLPVTQREVKMRKGGRLITTTDLRGVITYCNEEFVEISGFSREELVGQAHNIIRHPDMPQAVFKDMWDYLKAGKAWMGVVKNRAKSGDHYWVSAYVTPIRENGQMVGFESVRVEPTREQIARAERLYSKISAGKMTSSFSNRALSMLRSGWPFLVSLVLSLGALKINQPWLAAGLIVMGHALGFGLVFNSLAARLRKLLDLRPDAFRDPIVARTYSDERGLFSQLSLLLVSEEARVRTALARIDDQAELLYEQARASHGYISDGAAAIARQRAETDQTASAINEMTASIQEVAESVTSNAREAEEANRLAGVGSDRSAEALVAIEELVTRVNGIGSTISKLGESTNSIGEAANLISEIAEQTNLLALNAAIEAARAGEQGRGFAVVADEVRSLARRTRESTVRIQNVIDDFRQQVDSAVQATRDGEAVAGQGLEKVREAENSLRDIVTSIQTISDSFISMSAAFEEQSQVSDEINRQITNIAELADHSDAQADSAKQSSDRLSAMSRGLKDLIARFISKNG</sequence>
<dbReference type="Gene3D" id="1.10.287.950">
    <property type="entry name" value="Methyl-accepting chemotaxis protein"/>
    <property type="match status" value="1"/>
</dbReference>
<evidence type="ECO:0000256" key="8">
    <source>
        <dbReference type="ARBA" id="ARBA00023136"/>
    </source>
</evidence>
<evidence type="ECO:0000256" key="7">
    <source>
        <dbReference type="ARBA" id="ARBA00022989"/>
    </source>
</evidence>
<reference evidence="16 17" key="1">
    <citation type="journal article" date="2010" name="Stand. Genomic Sci.">
        <title>Complete genome sequence of Marinobacter adhaerens type strain (HP15), a diatom-interacting marine microorganism.</title>
        <authorList>
            <person name="Gardes A."/>
            <person name="Kaeppel E."/>
            <person name="Shehzad A."/>
            <person name="Seebah S."/>
            <person name="Teeling H."/>
            <person name="Yarza P."/>
            <person name="Glockner F.O."/>
            <person name="Grossart H.P."/>
            <person name="Ullrich M.S."/>
        </authorList>
    </citation>
    <scope>NUCLEOTIDE SEQUENCE [LARGE SCALE GENOMIC DNA]</scope>
    <source>
        <strain evidence="17">DSM 23420 / HP15</strain>
    </source>
</reference>
<gene>
    <name evidence="16" type="ordered locus">HP15_3915</name>
</gene>
<dbReference type="FunFam" id="3.30.450.20:FF:000046">
    <property type="entry name" value="Aerotaxis sensor receptor"/>
    <property type="match status" value="1"/>
</dbReference>
<accession>E4PJW9</accession>
<dbReference type="InterPro" id="IPR004090">
    <property type="entry name" value="Chemotax_Me-accpt_rcpt"/>
</dbReference>
<feature type="transmembrane region" description="Helical" evidence="12">
    <location>
        <begin position="187"/>
        <end position="209"/>
    </location>
</feature>
<dbReference type="eggNOG" id="COG0840">
    <property type="taxonomic scope" value="Bacteria"/>
</dbReference>
<keyword evidence="5" id="KW-0997">Cell inner membrane</keyword>
<dbReference type="NCBIfam" id="TIGR00229">
    <property type="entry name" value="sensory_box"/>
    <property type="match status" value="1"/>
</dbReference>
<dbReference type="InterPro" id="IPR035965">
    <property type="entry name" value="PAS-like_dom_sf"/>
</dbReference>
<name>E4PJW9_MARAH</name>
<dbReference type="PROSITE" id="PS50192">
    <property type="entry name" value="T_SNARE"/>
    <property type="match status" value="1"/>
</dbReference>
<evidence type="ECO:0000256" key="9">
    <source>
        <dbReference type="ARBA" id="ARBA00023224"/>
    </source>
</evidence>
<evidence type="ECO:0000256" key="12">
    <source>
        <dbReference type="SAM" id="Phobius"/>
    </source>
</evidence>
<keyword evidence="6 12" id="KW-0812">Transmembrane</keyword>
<dbReference type="Gene3D" id="3.30.450.20">
    <property type="entry name" value="PAS domain"/>
    <property type="match status" value="1"/>
</dbReference>
<protein>
    <submittedName>
        <fullName evidence="16">Methyl-accepting chemotaxis sensory transducer with Pas/Pac sensor</fullName>
    </submittedName>
</protein>
<dbReference type="PRINTS" id="PR00260">
    <property type="entry name" value="CHEMTRNSDUCR"/>
</dbReference>
<keyword evidence="2" id="KW-1003">Cell membrane</keyword>
<dbReference type="AlphaFoldDB" id="E4PJW9"/>
<evidence type="ECO:0000313" key="17">
    <source>
        <dbReference type="Proteomes" id="UP000007077"/>
    </source>
</evidence>
<dbReference type="Pfam" id="PF00015">
    <property type="entry name" value="MCPsignal"/>
    <property type="match status" value="1"/>
</dbReference>
<dbReference type="HOGENOM" id="CLU_000445_107_26_6"/>
<dbReference type="PROSITE" id="PS50111">
    <property type="entry name" value="CHEMOTAXIS_TRANSDUC_2"/>
    <property type="match status" value="1"/>
</dbReference>
<dbReference type="EMBL" id="CP001978">
    <property type="protein sequence ID" value="ADP99679.1"/>
    <property type="molecule type" value="Genomic_DNA"/>
</dbReference>
<dbReference type="PANTHER" id="PTHR32089:SF74">
    <property type="entry name" value="METHYL-ACCEPTING CHEMOTAXIS PROTEIN AER"/>
    <property type="match status" value="1"/>
</dbReference>
<dbReference type="Pfam" id="PF08447">
    <property type="entry name" value="PAS_3"/>
    <property type="match status" value="1"/>
</dbReference>
<dbReference type="KEGG" id="mad:HP15_3915"/>
<keyword evidence="3" id="KW-0488">Methylation</keyword>
<dbReference type="PATRIC" id="fig|225937.3.peg.3944"/>
<feature type="domain" description="Methyl-accepting transducer" evidence="13">
    <location>
        <begin position="263"/>
        <end position="499"/>
    </location>
</feature>
<reference evidence="17" key="2">
    <citation type="submission" date="2010-02" db="EMBL/GenBank/DDBJ databases">
        <title>Complete genome sequence of Marinobacter adhaerens type strain (HP15).</title>
        <authorList>
            <person name="Gaerdes A.A.M."/>
            <person name="Kaeppel E."/>
            <person name="Shezad A."/>
            <person name="Seebah S."/>
            <person name="Teeling H."/>
            <person name="Yarza P."/>
            <person name="Gloeckner F.O."/>
            <person name="Ullrich M.S."/>
        </authorList>
    </citation>
    <scope>NUCLEOTIDE SEQUENCE [LARGE SCALE GENOMIC DNA]</scope>
    <source>
        <strain evidence="17">DSM 23420 / HP15</strain>
    </source>
</reference>
<comment type="similarity">
    <text evidence="10">Belongs to the methyl-accepting chemotaxis (MCP) protein family.</text>
</comment>